<dbReference type="GeneID" id="5333358"/>
<feature type="transmembrane region" description="Helical" evidence="1">
    <location>
        <begin position="6"/>
        <end position="29"/>
    </location>
</feature>
<keyword evidence="2" id="KW-0496">Mitochondrion</keyword>
<keyword evidence="1" id="KW-0472">Membrane</keyword>
<protein>
    <submittedName>
        <fullName evidence="2">ATP synthase subunit 8</fullName>
    </submittedName>
</protein>
<keyword evidence="1" id="KW-0812">Transmembrane</keyword>
<evidence type="ECO:0000256" key="1">
    <source>
        <dbReference type="SAM" id="Phobius"/>
    </source>
</evidence>
<dbReference type="AlphaFoldDB" id="A7BG37"/>
<dbReference type="EMBL" id="AB266515">
    <property type="protein sequence ID" value="BAF73640.1"/>
    <property type="molecule type" value="Genomic_DNA"/>
</dbReference>
<keyword evidence="1" id="KW-1133">Transmembrane helix</keyword>
<geneLocation type="mitochondrion" evidence="2"/>
<evidence type="ECO:0000313" key="2">
    <source>
        <dbReference type="EMBL" id="BAF73640.1"/>
    </source>
</evidence>
<reference evidence="2" key="1">
    <citation type="journal article" date="2007" name="Mol. Phylogenet. Evol.">
        <title>Mitochondrial genome structure and evolution in the living fossil vampire squid, Vampyroteuthis infernalis, and extant cephalopods.</title>
        <authorList>
            <person name="Yokobori S."/>
            <person name="Lindsay D.J."/>
            <person name="Yoshida M."/>
            <person name="Tsuchiya K."/>
            <person name="Yamagishi A."/>
            <person name="Maruyama T."/>
            <person name="Oshima T."/>
        </authorList>
    </citation>
    <scope>NUCLEOTIDE SEQUENCE</scope>
</reference>
<gene>
    <name evidence="2" type="primary">atp8</name>
</gene>
<dbReference type="CTD" id="4509"/>
<dbReference type="RefSeq" id="YP_001382312.1">
    <property type="nucleotide sequence ID" value="NC_009689.1"/>
</dbReference>
<name>A7BG37_9MOLL</name>
<proteinExistence type="predicted"/>
<sequence length="51" mass="6478">MPQLSPINWIFLFSFFWFMMSITSSIMWWNPLNMYKMNMNNNYKILIKYNW</sequence>
<organism evidence="2">
    <name type="scientific">Vampyroteuthis infernalis</name>
    <dbReference type="NCBI Taxonomy" id="55288"/>
    <lineage>
        <taxon>Eukaryota</taxon>
        <taxon>Metazoa</taxon>
        <taxon>Spiralia</taxon>
        <taxon>Lophotrochozoa</taxon>
        <taxon>Mollusca</taxon>
        <taxon>Cephalopoda</taxon>
        <taxon>Coleoidea</taxon>
        <taxon>Octopodiformes</taxon>
        <taxon>Vampyromorpha</taxon>
        <taxon>Vampyroteuthidae</taxon>
        <taxon>Vampyroteuthis</taxon>
    </lineage>
</organism>
<accession>A7BG37</accession>